<feature type="signal peptide" evidence="1">
    <location>
        <begin position="1"/>
        <end position="37"/>
    </location>
</feature>
<dbReference type="Gene3D" id="2.60.40.10">
    <property type="entry name" value="Immunoglobulins"/>
    <property type="match status" value="1"/>
</dbReference>
<protein>
    <submittedName>
        <fullName evidence="4">Conserved repeat domain protein</fullName>
    </submittedName>
</protein>
<organism evidence="4 5">
    <name type="scientific">Hymenobacter roseosalivarius DSM 11622</name>
    <dbReference type="NCBI Taxonomy" id="645990"/>
    <lineage>
        <taxon>Bacteria</taxon>
        <taxon>Pseudomonadati</taxon>
        <taxon>Bacteroidota</taxon>
        <taxon>Cytophagia</taxon>
        <taxon>Cytophagales</taxon>
        <taxon>Hymenobacteraceae</taxon>
        <taxon>Hymenobacter</taxon>
    </lineage>
</organism>
<name>A0A1W1W473_9BACT</name>
<evidence type="ECO:0000256" key="1">
    <source>
        <dbReference type="SAM" id="SignalP"/>
    </source>
</evidence>
<dbReference type="Pfam" id="PF01345">
    <property type="entry name" value="DUF11"/>
    <property type="match status" value="1"/>
</dbReference>
<dbReference type="NCBIfam" id="TIGR04183">
    <property type="entry name" value="Por_Secre_tail"/>
    <property type="match status" value="1"/>
</dbReference>
<dbReference type="STRING" id="645990.SAMN00120144_3255"/>
<sequence length="1389" mass="138752">MKTILTPFNRRSDTVRKLLRIASASLVLLSFGQRAQAQFPRVEPFNRSTATGFRVGGSAVLTGGSTDAEGSGYLRLTGAIANQAGFAIDGTSFPTPSGFSISFEFFSYGKTTTTGADGFSVFLVDADKVSAASFTSGASGGSLGYAQKVLADPTNPTNSVGVPSGYIGIGIDEFGNFSNVTEGRVGGRTTGAGITTDGRTPNSIAIRGAGNGNSNTDYPYLAGTGVLPFTLETGTARAQSGSPDYRRAFIDAIPQPDQTYLITVRIQHGTQVYTAINSLRVPKAPNNLRIGFAGSTGGSNNVHEIRSLAVVNPTVANNDRFGTRYGTAASYDVTANDEATGSSLDRATVDLDPSTSTVERTLTVAGKGTFTVNTQGVVTFSALNTFAGVVTIPYTIRDILNTLSNQATITVDVSGADLASSVSGPTTANPGSRVTYTVSTTNLGLETALNVAPTLRLPLTATNISRPANSTIATVGSEQVITFATVGSLPANDPAIINAVTFTPPGSGTITGTAGFTSGVPDPTPGNNIATVTTTVAGIANVATACATPGKDGFEALSGTSVPNTYFPVAIPTAVTAGQASITLGAASAGAAPIRTGDLILIMQMQGATMTTDNLASYGTITNDATYTAGKYEYAIATSDVPLTGGTLTLAKGVTNQYESNATGTSATTQRRFQVIRVPQYSAVTITGTLTGPAWNGTTGGVLVMDVAGQTRFISNASIDMTAKGFRGGGGVSYSGTAANRTDYVTAAALAHGSKGEGTAGSPRNIFNGTAVITNTINGVSTDGYFGGSNGAGAPGNAGGGATDYGVATGNGSVAVNTYNNAGNAGGAGGGNGANGGVGGYGYQSSNSGTGLRAESGATTANASISRIVLGGGGGAGSTNDANATASSGGIGGGIIMLQTGSISGNGLLVANGSNAPSANGNTSGGGGGGAGGTVLVRATPPATVADGLNNISVQARGGNGGSTINGTAEYGSGGGGGGGLAYSNGTLATGGFSGTAGAAGTTNGGTFGAGAGTAVPTAAISITAVPTNNIAGAGSCLPTLTAALSTPTPNVTRSGDAVNPATYILVVSNTGGAATGVDVETTLTTDLFKYDNTVAPTVILTLADGSSSPYIGYTVPTSSVSTPTFGNLVIPAGATLRISFRATIANTAVNNTAYQASATVRFLDPTRLTATSTVSPAGTFAGGGTVSGSNYAAASSNAEDVTIVRPLPVELRQFTATAARLDAQLSWTTASELNNDRFVVERSLDGLTFSSIGTVRGKGTSTQQSKYGFTDAGAARFGSLIYYRLKQLDFDGTASFSPVRTVKFVDAIKVDVSVYPNPTQGGATLDLTGLPAGNYQVQLLDLTGRSLQVLTLAGQQEHPLQVQALPHGSYIVRVRGAAVNVALPLVRN</sequence>
<proteinExistence type="predicted"/>
<dbReference type="Pfam" id="PF18962">
    <property type="entry name" value="Por_Secre_tail"/>
    <property type="match status" value="1"/>
</dbReference>
<feature type="domain" description="DUF11" evidence="2">
    <location>
        <begin position="425"/>
        <end position="533"/>
    </location>
</feature>
<keyword evidence="1" id="KW-0732">Signal</keyword>
<gene>
    <name evidence="4" type="ORF">SAMN00120144_3255</name>
</gene>
<dbReference type="InterPro" id="IPR013320">
    <property type="entry name" value="ConA-like_dom_sf"/>
</dbReference>
<dbReference type="InterPro" id="IPR026444">
    <property type="entry name" value="Secre_tail"/>
</dbReference>
<dbReference type="GO" id="GO:0005975">
    <property type="term" value="P:carbohydrate metabolic process"/>
    <property type="evidence" value="ECO:0007669"/>
    <property type="project" value="UniProtKB-ARBA"/>
</dbReference>
<feature type="domain" description="Secretion system C-terminal sorting" evidence="3">
    <location>
        <begin position="1315"/>
        <end position="1378"/>
    </location>
</feature>
<evidence type="ECO:0000313" key="5">
    <source>
        <dbReference type="Proteomes" id="UP000192266"/>
    </source>
</evidence>
<reference evidence="4 5" key="1">
    <citation type="submission" date="2017-04" db="EMBL/GenBank/DDBJ databases">
        <authorList>
            <person name="Afonso C.L."/>
            <person name="Miller P.J."/>
            <person name="Scott M.A."/>
            <person name="Spackman E."/>
            <person name="Goraichik I."/>
            <person name="Dimitrov K.M."/>
            <person name="Suarez D.L."/>
            <person name="Swayne D.E."/>
        </authorList>
    </citation>
    <scope>NUCLEOTIDE SEQUENCE [LARGE SCALE GENOMIC DNA]</scope>
    <source>
        <strain evidence="4 5">DSM 11622</strain>
    </source>
</reference>
<feature type="chain" id="PRO_5012529086" evidence="1">
    <location>
        <begin position="38"/>
        <end position="1389"/>
    </location>
</feature>
<dbReference type="Gene3D" id="2.60.120.200">
    <property type="match status" value="1"/>
</dbReference>
<dbReference type="InterPro" id="IPR013783">
    <property type="entry name" value="Ig-like_fold"/>
</dbReference>
<evidence type="ECO:0000259" key="2">
    <source>
        <dbReference type="Pfam" id="PF01345"/>
    </source>
</evidence>
<keyword evidence="5" id="KW-1185">Reference proteome</keyword>
<dbReference type="EMBL" id="FWWW01000102">
    <property type="protein sequence ID" value="SMC00442.1"/>
    <property type="molecule type" value="Genomic_DNA"/>
</dbReference>
<dbReference type="InterPro" id="IPR001434">
    <property type="entry name" value="OmcB-like_DUF11"/>
</dbReference>
<dbReference type="GO" id="GO:0004553">
    <property type="term" value="F:hydrolase activity, hydrolyzing O-glycosyl compounds"/>
    <property type="evidence" value="ECO:0007669"/>
    <property type="project" value="UniProtKB-ARBA"/>
</dbReference>
<evidence type="ECO:0000259" key="3">
    <source>
        <dbReference type="Pfam" id="PF18962"/>
    </source>
</evidence>
<evidence type="ECO:0000313" key="4">
    <source>
        <dbReference type="EMBL" id="SMC00442.1"/>
    </source>
</evidence>
<accession>A0A1W1W473</accession>
<dbReference type="SUPFAM" id="SSF49899">
    <property type="entry name" value="Concanavalin A-like lectins/glucanases"/>
    <property type="match status" value="1"/>
</dbReference>
<dbReference type="Proteomes" id="UP000192266">
    <property type="component" value="Unassembled WGS sequence"/>
</dbReference>